<dbReference type="EMBL" id="KN824287">
    <property type="protein sequence ID" value="KIM29733.1"/>
    <property type="molecule type" value="Genomic_DNA"/>
</dbReference>
<feature type="domain" description="Alanine dehydrogenase/pyridine nucleotide transhydrogenase NAD(H)-binding" evidence="9">
    <location>
        <begin position="201"/>
        <end position="392"/>
    </location>
</feature>
<dbReference type="Proteomes" id="UP000054097">
    <property type="component" value="Unassembled WGS sequence"/>
</dbReference>
<dbReference type="Pfam" id="PF05222">
    <property type="entry name" value="AlaDh_PNT_N"/>
    <property type="match status" value="1"/>
</dbReference>
<keyword evidence="4" id="KW-0560">Oxidoreductase</keyword>
<dbReference type="GO" id="GO:0004753">
    <property type="term" value="F:saccharopine dehydrogenase activity"/>
    <property type="evidence" value="ECO:0007669"/>
    <property type="project" value="TreeGrafter"/>
</dbReference>
<feature type="region of interest" description="Disordered" evidence="8">
    <location>
        <begin position="461"/>
        <end position="488"/>
    </location>
</feature>
<dbReference type="SUPFAM" id="SSF52283">
    <property type="entry name" value="Formate/glycerate dehydrogenase catalytic domain-like"/>
    <property type="match status" value="1"/>
</dbReference>
<evidence type="ECO:0000259" key="10">
    <source>
        <dbReference type="SMART" id="SM01003"/>
    </source>
</evidence>
<evidence type="ECO:0000256" key="4">
    <source>
        <dbReference type="ARBA" id="ARBA00023002"/>
    </source>
</evidence>
<dbReference type="STRING" id="933852.A0A0C2WU99"/>
<dbReference type="PANTHER" id="PTHR11133">
    <property type="entry name" value="SACCHAROPINE DEHYDROGENASE"/>
    <property type="match status" value="1"/>
</dbReference>
<comment type="pathway">
    <text evidence="2">Amino-acid degradation; L-lysine degradation via saccharopine pathway; glutaryl-CoA from L-lysine: step 2/6.</text>
</comment>
<dbReference type="Pfam" id="PF03435">
    <property type="entry name" value="Sacchrp_dh_NADP"/>
    <property type="match status" value="1"/>
</dbReference>
<dbReference type="Gene3D" id="3.40.50.720">
    <property type="entry name" value="NAD(P)-binding Rossmann-like Domain"/>
    <property type="match status" value="2"/>
</dbReference>
<dbReference type="GO" id="GO:0019878">
    <property type="term" value="P:lysine biosynthetic process via aminoadipic acid"/>
    <property type="evidence" value="ECO:0007669"/>
    <property type="project" value="TreeGrafter"/>
</dbReference>
<organism evidence="11 12">
    <name type="scientific">Serendipita vermifera MAFF 305830</name>
    <dbReference type="NCBI Taxonomy" id="933852"/>
    <lineage>
        <taxon>Eukaryota</taxon>
        <taxon>Fungi</taxon>
        <taxon>Dikarya</taxon>
        <taxon>Basidiomycota</taxon>
        <taxon>Agaricomycotina</taxon>
        <taxon>Agaricomycetes</taxon>
        <taxon>Sebacinales</taxon>
        <taxon>Serendipitaceae</taxon>
        <taxon>Serendipita</taxon>
    </lineage>
</organism>
<sequence length="977" mass="106299">MARDPVISGPVRNLDHNHFYVFSSRREDPSRIWERRVPLTPDAVKSLVSQHGVKVLLQPCARRVFPTYEYTNVGAQVSESLADANIVLGIKETPLTELLTDSVGGAPRTHFMFSHTAKGQSYNMPLLSRFTQSTARLIDYELLTNSDGKRTVAFGWYAGAAGVPEALSALAHDHLTLGVSSPFLLLPRPYNHRDLKALRQSLRDVGALISQYGAPEPTGPYIVALTGSGNVSQGALDLLKELPIRHVQVADLPRLASSPGTSRKYVYLVHLKPEDYLADIRGEKYNRRAYYSHPEMFNSLFYQRVAPYISLLINGVGWKPGYPRLMNNVQLAHAQALARQVGGARFRVVADISCDIEGGLEFVSRAATIDDPVFTARPADHPQDLPGIQVMSVDILPSEIPLDSSRHFSDKLLPYIKSLVRAQQGGTLAKDDLVHLDTLQRGTIAQNGKLQEPHSWLASRVTSPESSSTIMPVPADPNPPTESTTAHASKKRRILLLGSGMVARPAINHLATRKDVEVLVASNDVKGAAALVASHDNASAVGLNVTDEKALQSLVGSADLVISLLPVSFHATVAKACIFHKKHLVTASYISPEMKALHNDAVNADILLLNEIGLDPGIDHCSAVDLCEQVRSQGRDIVSFVSVCGGLPAPEDSNVPLGYKFSWSPRGVLTAALNGAMFRLGGKDFNFKAGALLESVFPDIPLVKGLSLECLPNRDSLSYAPTYGLGPVENLESIFRGTLRYKGFSSLMKGFSSAGLLDLRSSLTLNSRGGWQSLLAQSLSQVHQTAVQNNRKDISAALRTTLTETEANDLLEAAEWLSMTPPFSSVDSLPAILPLVPTQPTSPLDLFARLLAHKLRYLPGEQDTVVLSHEIISRPTGSRPDHQLDQIHTSTLILRQPHPEVTAMAMTVSLPLAIAALRVLDGKVQMRGVAGPTADKEIYKPVLQEMGDLGLMMKEETRRRLPGKELASGMLGSWKNH</sequence>
<dbReference type="SUPFAM" id="SSF55347">
    <property type="entry name" value="Glyceraldehyde-3-phosphate dehydrogenase-like, C-terminal domain"/>
    <property type="match status" value="1"/>
</dbReference>
<comment type="pathway">
    <text evidence="1">Amino-acid degradation; L-lysine degradation via saccharopine pathway; glutaryl-CoA from L-lysine: step 1/6.</text>
</comment>
<feature type="domain" description="Alanine dehydrogenase/pyridine nucleotide transhydrogenase N-terminal" evidence="10">
    <location>
        <begin position="23"/>
        <end position="161"/>
    </location>
</feature>
<dbReference type="InterPro" id="IPR051168">
    <property type="entry name" value="AASS"/>
</dbReference>
<dbReference type="CDD" id="cd12189">
    <property type="entry name" value="LKR_SDH_like"/>
    <property type="match status" value="1"/>
</dbReference>
<dbReference type="Gene3D" id="3.30.360.10">
    <property type="entry name" value="Dihydrodipicolinate Reductase, domain 2"/>
    <property type="match status" value="1"/>
</dbReference>
<dbReference type="PANTHER" id="PTHR11133:SF22">
    <property type="entry name" value="ALPHA-AMINOADIPIC SEMIALDEHYDE SYNTHASE, MITOCHONDRIAL"/>
    <property type="match status" value="1"/>
</dbReference>
<dbReference type="InterPro" id="IPR036291">
    <property type="entry name" value="NAD(P)-bd_dom_sf"/>
</dbReference>
<dbReference type="InterPro" id="IPR032095">
    <property type="entry name" value="Sacchrp_dh-like_C"/>
</dbReference>
<keyword evidence="5" id="KW-0028">Amino-acid biosynthesis</keyword>
<comment type="similarity">
    <text evidence="7">In the C-terminal section; belongs to the saccharopine dehydrogenase family.</text>
</comment>
<keyword evidence="5" id="KW-0457">Lysine biosynthesis</keyword>
<dbReference type="SMART" id="SM01003">
    <property type="entry name" value="AlaDh_PNT_N"/>
    <property type="match status" value="1"/>
</dbReference>
<accession>A0A0C2WU99</accession>
<dbReference type="InterPro" id="IPR007698">
    <property type="entry name" value="AlaDH/PNT_NAD(H)-bd"/>
</dbReference>
<keyword evidence="12" id="KW-1185">Reference proteome</keyword>
<feature type="compositionally biased region" description="Polar residues" evidence="8">
    <location>
        <begin position="461"/>
        <end position="470"/>
    </location>
</feature>
<evidence type="ECO:0000256" key="8">
    <source>
        <dbReference type="SAM" id="MobiDB-lite"/>
    </source>
</evidence>
<evidence type="ECO:0000256" key="5">
    <source>
        <dbReference type="ARBA" id="ARBA00023154"/>
    </source>
</evidence>
<reference evidence="12" key="2">
    <citation type="submission" date="2015-01" db="EMBL/GenBank/DDBJ databases">
        <title>Evolutionary Origins and Diversification of the Mycorrhizal Mutualists.</title>
        <authorList>
            <consortium name="DOE Joint Genome Institute"/>
            <consortium name="Mycorrhizal Genomics Consortium"/>
            <person name="Kohler A."/>
            <person name="Kuo A."/>
            <person name="Nagy L.G."/>
            <person name="Floudas D."/>
            <person name="Copeland A."/>
            <person name="Barry K.W."/>
            <person name="Cichocki N."/>
            <person name="Veneault-Fourrey C."/>
            <person name="LaButti K."/>
            <person name="Lindquist E.A."/>
            <person name="Lipzen A."/>
            <person name="Lundell T."/>
            <person name="Morin E."/>
            <person name="Murat C."/>
            <person name="Riley R."/>
            <person name="Ohm R."/>
            <person name="Sun H."/>
            <person name="Tunlid A."/>
            <person name="Henrissat B."/>
            <person name="Grigoriev I.V."/>
            <person name="Hibbett D.S."/>
            <person name="Martin F."/>
        </authorList>
    </citation>
    <scope>NUCLEOTIDE SEQUENCE [LARGE SCALE GENOMIC DNA]</scope>
    <source>
        <strain evidence="12">MAFF 305830</strain>
    </source>
</reference>
<evidence type="ECO:0000256" key="2">
    <source>
        <dbReference type="ARBA" id="ARBA00004720"/>
    </source>
</evidence>
<keyword evidence="3" id="KW-0521">NADP</keyword>
<evidence type="ECO:0000256" key="7">
    <source>
        <dbReference type="ARBA" id="ARBA00025744"/>
    </source>
</evidence>
<proteinExistence type="inferred from homology"/>
<protein>
    <submittedName>
        <fullName evidence="11">Uncharacterized protein</fullName>
    </submittedName>
</protein>
<evidence type="ECO:0000256" key="1">
    <source>
        <dbReference type="ARBA" id="ARBA00004682"/>
    </source>
</evidence>
<dbReference type="OrthoDB" id="10059875at2759"/>
<keyword evidence="6" id="KW-0511">Multifunctional enzyme</keyword>
<dbReference type="HOGENOM" id="CLU_005231_0_0_1"/>
<dbReference type="InterPro" id="IPR005097">
    <property type="entry name" value="Sacchrp_dh_NADP-bd"/>
</dbReference>
<name>A0A0C2WU99_SERVB</name>
<evidence type="ECO:0000259" key="9">
    <source>
        <dbReference type="SMART" id="SM01002"/>
    </source>
</evidence>
<dbReference type="Pfam" id="PF16653">
    <property type="entry name" value="Sacchrp_dh_C"/>
    <property type="match status" value="1"/>
</dbReference>
<evidence type="ECO:0000313" key="11">
    <source>
        <dbReference type="EMBL" id="KIM29733.1"/>
    </source>
</evidence>
<reference evidence="11 12" key="1">
    <citation type="submission" date="2014-04" db="EMBL/GenBank/DDBJ databases">
        <authorList>
            <consortium name="DOE Joint Genome Institute"/>
            <person name="Kuo A."/>
            <person name="Zuccaro A."/>
            <person name="Kohler A."/>
            <person name="Nagy L.G."/>
            <person name="Floudas D."/>
            <person name="Copeland A."/>
            <person name="Barry K.W."/>
            <person name="Cichocki N."/>
            <person name="Veneault-Fourrey C."/>
            <person name="LaButti K."/>
            <person name="Lindquist E.A."/>
            <person name="Lipzen A."/>
            <person name="Lundell T."/>
            <person name="Morin E."/>
            <person name="Murat C."/>
            <person name="Sun H."/>
            <person name="Tunlid A."/>
            <person name="Henrissat B."/>
            <person name="Grigoriev I.V."/>
            <person name="Hibbett D.S."/>
            <person name="Martin F."/>
            <person name="Nordberg H.P."/>
            <person name="Cantor M.N."/>
            <person name="Hua S.X."/>
        </authorList>
    </citation>
    <scope>NUCLEOTIDE SEQUENCE [LARGE SCALE GENOMIC DNA]</scope>
    <source>
        <strain evidence="11 12">MAFF 305830</strain>
    </source>
</reference>
<dbReference type="Gene3D" id="1.10.1870.10">
    <property type="entry name" value="Domain 3, Saccharopine reductase"/>
    <property type="match status" value="1"/>
</dbReference>
<gene>
    <name evidence="11" type="ORF">M408DRAFT_15734</name>
</gene>
<dbReference type="GO" id="GO:0033512">
    <property type="term" value="P:L-lysine catabolic process to acetyl-CoA via saccharopine"/>
    <property type="evidence" value="ECO:0007669"/>
    <property type="project" value="UniProtKB-UniPathway"/>
</dbReference>
<dbReference type="AlphaFoldDB" id="A0A0C2WU99"/>
<evidence type="ECO:0000256" key="6">
    <source>
        <dbReference type="ARBA" id="ARBA00023268"/>
    </source>
</evidence>
<dbReference type="SMART" id="SM01002">
    <property type="entry name" value="AlaDh_PNT_C"/>
    <property type="match status" value="1"/>
</dbReference>
<evidence type="ECO:0000313" key="12">
    <source>
        <dbReference type="Proteomes" id="UP000054097"/>
    </source>
</evidence>
<dbReference type="InterPro" id="IPR007886">
    <property type="entry name" value="AlaDH/PNT_N"/>
</dbReference>
<evidence type="ECO:0000256" key="3">
    <source>
        <dbReference type="ARBA" id="ARBA00022857"/>
    </source>
</evidence>
<dbReference type="SUPFAM" id="SSF51735">
    <property type="entry name" value="NAD(P)-binding Rossmann-fold domains"/>
    <property type="match status" value="1"/>
</dbReference>
<dbReference type="FunFam" id="3.40.50.720:FF:000072">
    <property type="entry name" value="Saccharopine dehydrogenase [NADP(+), L-glutamate-forming]"/>
    <property type="match status" value="1"/>
</dbReference>
<dbReference type="UniPathway" id="UPA00868">
    <property type="reaction ID" value="UER00835"/>
</dbReference>
<dbReference type="GO" id="GO:0005737">
    <property type="term" value="C:cytoplasm"/>
    <property type="evidence" value="ECO:0007669"/>
    <property type="project" value="TreeGrafter"/>
</dbReference>